<dbReference type="InterPro" id="IPR004394">
    <property type="entry name" value="Iojap/RsfS/C7orf30"/>
</dbReference>
<dbReference type="EMBL" id="BAABRI010000004">
    <property type="protein sequence ID" value="GAA5481598.1"/>
    <property type="molecule type" value="Genomic_DNA"/>
</dbReference>
<comment type="similarity">
    <text evidence="1 2">Belongs to the Iojap/RsfS family.</text>
</comment>
<dbReference type="PANTHER" id="PTHR21043">
    <property type="entry name" value="IOJAP SUPERFAMILY ORTHOLOG"/>
    <property type="match status" value="1"/>
</dbReference>
<evidence type="ECO:0000313" key="4">
    <source>
        <dbReference type="Proteomes" id="UP001476282"/>
    </source>
</evidence>
<proteinExistence type="inferred from homology"/>
<gene>
    <name evidence="2 3" type="primary">rsfS</name>
    <name evidence="3" type="ORF">Hsar01_00808</name>
</gene>
<evidence type="ECO:0000256" key="2">
    <source>
        <dbReference type="HAMAP-Rule" id="MF_01477"/>
    </source>
</evidence>
<comment type="subunit">
    <text evidence="2">Interacts with ribosomal protein uL14 (rplN).</text>
</comment>
<keyword evidence="2" id="KW-0963">Cytoplasm</keyword>
<comment type="subcellular location">
    <subcellularLocation>
        <location evidence="2">Cytoplasm</location>
    </subcellularLocation>
</comment>
<dbReference type="SUPFAM" id="SSF81301">
    <property type="entry name" value="Nucleotidyltransferase"/>
    <property type="match status" value="1"/>
</dbReference>
<dbReference type="Proteomes" id="UP001476282">
    <property type="component" value="Unassembled WGS sequence"/>
</dbReference>
<keyword evidence="4" id="KW-1185">Reference proteome</keyword>
<reference evidence="3 4" key="1">
    <citation type="submission" date="2024-02" db="EMBL/GenBank/DDBJ databases">
        <title>Haloferula sargassicola NBRC 104335.</title>
        <authorList>
            <person name="Ichikawa N."/>
            <person name="Katano-Makiyama Y."/>
            <person name="Hidaka K."/>
        </authorList>
    </citation>
    <scope>NUCLEOTIDE SEQUENCE [LARGE SCALE GENOMIC DNA]</scope>
    <source>
        <strain evidence="3 4">NBRC 104335</strain>
    </source>
</reference>
<comment type="function">
    <text evidence="2">Functions as a ribosomal silencing factor. Interacts with ribosomal protein uL14 (rplN), blocking formation of intersubunit bridge B8. Prevents association of the 30S and 50S ribosomal subunits and the formation of functional ribosomes, thus repressing translation.</text>
</comment>
<comment type="caution">
    <text evidence="3">The sequence shown here is derived from an EMBL/GenBank/DDBJ whole genome shotgun (WGS) entry which is preliminary data.</text>
</comment>
<dbReference type="HAMAP" id="MF_01477">
    <property type="entry name" value="Iojap_RsfS"/>
    <property type="match status" value="1"/>
</dbReference>
<dbReference type="Gene3D" id="3.30.460.10">
    <property type="entry name" value="Beta Polymerase, domain 2"/>
    <property type="match status" value="1"/>
</dbReference>
<keyword evidence="2" id="KW-0678">Repressor</keyword>
<keyword evidence="2" id="KW-0810">Translation regulation</keyword>
<dbReference type="Pfam" id="PF02410">
    <property type="entry name" value="RsfS"/>
    <property type="match status" value="1"/>
</dbReference>
<name>A0ABP9UIX9_9BACT</name>
<organism evidence="3 4">
    <name type="scientific">Haloferula sargassicola</name>
    <dbReference type="NCBI Taxonomy" id="490096"/>
    <lineage>
        <taxon>Bacteria</taxon>
        <taxon>Pseudomonadati</taxon>
        <taxon>Verrucomicrobiota</taxon>
        <taxon>Verrucomicrobiia</taxon>
        <taxon>Verrucomicrobiales</taxon>
        <taxon>Verrucomicrobiaceae</taxon>
        <taxon>Haloferula</taxon>
    </lineage>
</organism>
<evidence type="ECO:0000256" key="1">
    <source>
        <dbReference type="ARBA" id="ARBA00010574"/>
    </source>
</evidence>
<evidence type="ECO:0000313" key="3">
    <source>
        <dbReference type="EMBL" id="GAA5481598.1"/>
    </source>
</evidence>
<protein>
    <recommendedName>
        <fullName evidence="2">Ribosomal silencing factor RsfS</fullName>
    </recommendedName>
</protein>
<dbReference type="InterPro" id="IPR043519">
    <property type="entry name" value="NT_sf"/>
</dbReference>
<dbReference type="RefSeq" id="WP_353565750.1">
    <property type="nucleotide sequence ID" value="NZ_BAABRI010000004.1"/>
</dbReference>
<sequence>MTKEAKGKELAVACARAADEIQAEDIRVWDLRGLSSLTDFMVVCSGSSMPHLRAILRDVRGHVKDWTGTLPVNAEGKADTRWVVLDYIDVMVHVMHAEMRDYYGLEQLWGDAKEVAWQDA</sequence>
<dbReference type="NCBIfam" id="TIGR00090">
    <property type="entry name" value="rsfS_iojap_ybeB"/>
    <property type="match status" value="1"/>
</dbReference>
<dbReference type="PANTHER" id="PTHR21043:SF0">
    <property type="entry name" value="MITOCHONDRIAL ASSEMBLY OF RIBOSOMAL LARGE SUBUNIT PROTEIN 1"/>
    <property type="match status" value="1"/>
</dbReference>
<accession>A0ABP9UIX9</accession>